<evidence type="ECO:0000259" key="8">
    <source>
        <dbReference type="PROSITE" id="PS50908"/>
    </source>
</evidence>
<dbReference type="CDD" id="cd23822">
    <property type="entry name" value="RWD_ScYIH1-like"/>
    <property type="match status" value="1"/>
</dbReference>
<evidence type="ECO:0000256" key="5">
    <source>
        <dbReference type="ARBA" id="ARBA00022845"/>
    </source>
</evidence>
<dbReference type="KEGG" id="cpw:9695286"/>
<keyword evidence="5" id="KW-0810">Translation regulation</keyword>
<dbReference type="InterPro" id="IPR023582">
    <property type="entry name" value="Impact"/>
</dbReference>
<dbReference type="InterPro" id="IPR036956">
    <property type="entry name" value="Impact_N_sf"/>
</dbReference>
<comment type="subcellular location">
    <subcellularLocation>
        <location evidence="1">Cytoplasm</location>
    </subcellularLocation>
</comment>
<feature type="compositionally biased region" description="Basic and acidic residues" evidence="7">
    <location>
        <begin position="120"/>
        <end position="135"/>
    </location>
</feature>
<dbReference type="Gene3D" id="3.30.230.30">
    <property type="entry name" value="Impact, N-terminal domain"/>
    <property type="match status" value="1"/>
</dbReference>
<accession>C5P4K6</accession>
<dbReference type="InterPro" id="IPR001498">
    <property type="entry name" value="Impact_N"/>
</dbReference>
<feature type="region of interest" description="Disordered" evidence="7">
    <location>
        <begin position="120"/>
        <end position="140"/>
    </location>
</feature>
<comment type="similarity">
    <text evidence="2">Belongs to the IMPACT family.</text>
</comment>
<dbReference type="HOGENOM" id="CLU_045276_0_1_1"/>
<evidence type="ECO:0000256" key="2">
    <source>
        <dbReference type="ARBA" id="ARBA00007665"/>
    </source>
</evidence>
<comment type="caution">
    <text evidence="9">The sequence shown here is derived from an EMBL/GenBank/DDBJ whole genome shotgun (WGS) entry which is preliminary data.</text>
</comment>
<dbReference type="InterPro" id="IPR006575">
    <property type="entry name" value="RWD_dom"/>
</dbReference>
<proteinExistence type="inferred from homology"/>
<evidence type="ECO:0000256" key="3">
    <source>
        <dbReference type="ARBA" id="ARBA00022490"/>
    </source>
</evidence>
<dbReference type="InterPro" id="IPR020569">
    <property type="entry name" value="UPF0029_Impact_CS"/>
</dbReference>
<feature type="domain" description="RWD" evidence="8">
    <location>
        <begin position="13"/>
        <end position="118"/>
    </location>
</feature>
<dbReference type="Gene3D" id="3.10.110.10">
    <property type="entry name" value="Ubiquitin Conjugating Enzyme"/>
    <property type="match status" value="1"/>
</dbReference>
<keyword evidence="6" id="KW-0346">Stress response</keyword>
<evidence type="ECO:0000256" key="6">
    <source>
        <dbReference type="ARBA" id="ARBA00023016"/>
    </source>
</evidence>
<dbReference type="GO" id="GO:0140469">
    <property type="term" value="P:GCN2-mediated signaling"/>
    <property type="evidence" value="ECO:0007669"/>
    <property type="project" value="TreeGrafter"/>
</dbReference>
<evidence type="ECO:0000313" key="9">
    <source>
        <dbReference type="EMBL" id="EER27646.1"/>
    </source>
</evidence>
<evidence type="ECO:0000256" key="4">
    <source>
        <dbReference type="ARBA" id="ARBA00022491"/>
    </source>
</evidence>
<dbReference type="AlphaFoldDB" id="C5P4K6"/>
<dbReference type="Pfam" id="PF05773">
    <property type="entry name" value="RWD"/>
    <property type="match status" value="1"/>
</dbReference>
<dbReference type="InterPro" id="IPR020568">
    <property type="entry name" value="Ribosomal_Su5_D2-typ_SF"/>
</dbReference>
<name>C5P4K6_COCP7</name>
<organism evidence="9 10">
    <name type="scientific">Coccidioides posadasii (strain C735)</name>
    <name type="common">Valley fever fungus</name>
    <dbReference type="NCBI Taxonomy" id="222929"/>
    <lineage>
        <taxon>Eukaryota</taxon>
        <taxon>Fungi</taxon>
        <taxon>Dikarya</taxon>
        <taxon>Ascomycota</taxon>
        <taxon>Pezizomycotina</taxon>
        <taxon>Eurotiomycetes</taxon>
        <taxon>Eurotiomycetidae</taxon>
        <taxon>Onygenales</taxon>
        <taxon>Onygenaceae</taxon>
        <taxon>Coccidioides</taxon>
    </lineage>
</organism>
<dbReference type="GO" id="GO:0006446">
    <property type="term" value="P:regulation of translational initiation"/>
    <property type="evidence" value="ECO:0007669"/>
    <property type="project" value="TreeGrafter"/>
</dbReference>
<keyword evidence="3" id="KW-0963">Cytoplasm</keyword>
<dbReference type="VEuPathDB" id="FungiDB:CPC735_029820"/>
<dbReference type="Proteomes" id="UP000009084">
    <property type="component" value="Unassembled WGS sequence"/>
</dbReference>
<evidence type="ECO:0000256" key="7">
    <source>
        <dbReference type="SAM" id="MobiDB-lite"/>
    </source>
</evidence>
<dbReference type="PROSITE" id="PS00910">
    <property type="entry name" value="UPF0029"/>
    <property type="match status" value="1"/>
</dbReference>
<dbReference type="PANTHER" id="PTHR16301:SF25">
    <property type="entry name" value="PROTEIN IMPACT"/>
    <property type="match status" value="1"/>
</dbReference>
<dbReference type="OrthoDB" id="69641at2759"/>
<dbReference type="PANTHER" id="PTHR16301">
    <property type="entry name" value="IMPACT-RELATED"/>
    <property type="match status" value="1"/>
</dbReference>
<gene>
    <name evidence="9" type="ORF">CPC735_029820</name>
</gene>
<evidence type="ECO:0000256" key="1">
    <source>
        <dbReference type="ARBA" id="ARBA00004496"/>
    </source>
</evidence>
<protein>
    <submittedName>
        <fullName evidence="9">RWD domain containing protein</fullName>
    </submittedName>
</protein>
<dbReference type="PROSITE" id="PS50908">
    <property type="entry name" value="RWD"/>
    <property type="match status" value="1"/>
</dbReference>
<sequence length="314" mass="34448">MPSETLSNPDLAEEIDAINAIYGSSTVVLSPTSSSTEPTATTIILNVPEHTQISFIVRFDEKYPETAPRVTGTASTGLRGEGKKWVDILSEAVLRVWTPGSVCLYDLIVEAGERFDEVRASEQEAKEIENGRKQEEQEDNYPQQLDDLDIHGPSSGQALLASIGLEVAPSWIMSDPITEKKSVFLARAAHVKSKEEAEKYLDYLLATEKKVAAATHNITAWRIKQKKADGSDTVVQDFDDDGETAAGGRMLHLMQLMDVWDVVVVVTRWYGGVKLGPDRFRIINAAARDALVKGGFEKSAATNGQEKGKKKGKR</sequence>
<dbReference type="GO" id="GO:0005737">
    <property type="term" value="C:cytoplasm"/>
    <property type="evidence" value="ECO:0007669"/>
    <property type="project" value="UniProtKB-SubCell"/>
</dbReference>
<dbReference type="Pfam" id="PF01205">
    <property type="entry name" value="Impact_N"/>
    <property type="match status" value="1"/>
</dbReference>
<evidence type="ECO:0000313" key="10">
    <source>
        <dbReference type="Proteomes" id="UP000009084"/>
    </source>
</evidence>
<keyword evidence="4" id="KW-0678">Repressor</keyword>
<dbReference type="EMBL" id="ACFW01000025">
    <property type="protein sequence ID" value="EER27646.1"/>
    <property type="molecule type" value="Genomic_DNA"/>
</dbReference>
<dbReference type="InterPro" id="IPR016135">
    <property type="entry name" value="UBQ-conjugating_enzyme/RWD"/>
</dbReference>
<dbReference type="SUPFAM" id="SSF54211">
    <property type="entry name" value="Ribosomal protein S5 domain 2-like"/>
    <property type="match status" value="1"/>
</dbReference>
<dbReference type="SUPFAM" id="SSF54495">
    <property type="entry name" value="UBC-like"/>
    <property type="match status" value="1"/>
</dbReference>
<reference evidence="9 10" key="1">
    <citation type="journal article" date="2009" name="Genome Res.">
        <title>Comparative genomic analyses of the human fungal pathogens Coccidioides and their relatives.</title>
        <authorList>
            <person name="Sharpton T.J."/>
            <person name="Stajich J.E."/>
            <person name="Rounsley S.D."/>
            <person name="Gardner M.J."/>
            <person name="Wortman J.R."/>
            <person name="Jordar V.S."/>
            <person name="Maiti R."/>
            <person name="Kodira C.D."/>
            <person name="Neafsey D.E."/>
            <person name="Zeng Q."/>
            <person name="Hung C.-Y."/>
            <person name="McMahan C."/>
            <person name="Muszewska A."/>
            <person name="Grynberg M."/>
            <person name="Mandel M.A."/>
            <person name="Kellner E.M."/>
            <person name="Barker B.M."/>
            <person name="Galgiani J.N."/>
            <person name="Orbach M.J."/>
            <person name="Kirkland T.N."/>
            <person name="Cole G.T."/>
            <person name="Henn M.R."/>
            <person name="Birren B.W."/>
            <person name="Taylor J.W."/>
        </authorList>
    </citation>
    <scope>NUCLEOTIDE SEQUENCE [LARGE SCALE GENOMIC DNA]</scope>
    <source>
        <strain evidence="10">C735</strain>
    </source>
</reference>